<reference evidence="2" key="1">
    <citation type="thesis" date="2020" institute="ProQuest LLC" country="789 East Eisenhower Parkway, Ann Arbor, MI, USA">
        <title>Comparative Genomics and Chromosome Evolution.</title>
        <authorList>
            <person name="Mudd A.B."/>
        </authorList>
    </citation>
    <scope>NUCLEOTIDE SEQUENCE</scope>
    <source>
        <strain evidence="2">237g6f4</strain>
        <tissue evidence="2">Blood</tissue>
    </source>
</reference>
<evidence type="ECO:0000256" key="1">
    <source>
        <dbReference type="PROSITE-ProRule" id="PRU00023"/>
    </source>
</evidence>
<feature type="repeat" description="ANK" evidence="1">
    <location>
        <begin position="50"/>
        <end position="82"/>
    </location>
</feature>
<dbReference type="Proteomes" id="UP000824782">
    <property type="component" value="Unassembled WGS sequence"/>
</dbReference>
<dbReference type="PROSITE" id="PS50088">
    <property type="entry name" value="ANK_REPEAT"/>
    <property type="match status" value="2"/>
</dbReference>
<accession>A0AAV7A3F7</accession>
<sequence length="222" mass="24876">MNLLTPPSQDNPVLQCALEGNVQGLQSIFEDPENDHHEQSGTLLVEEDLLGRNPLFLACILGRTEVVKELAKYGANINQQTARGYSPLHSAAAWGQVDVIKALVDLGGDILLLNFRGEKPCEIATRYNKTECADFLKWAEARLAFKSYISFIQQTISDPEKVHGQLNKADKNQAINACKSKMEWLQNTKDPTTQDFLDQLQQLENAVQHIFTKLSTPRKDQV</sequence>
<dbReference type="InterPro" id="IPR029048">
    <property type="entry name" value="HSP70_C_sf"/>
</dbReference>
<evidence type="ECO:0008006" key="4">
    <source>
        <dbReference type="Google" id="ProtNLM"/>
    </source>
</evidence>
<gene>
    <name evidence="2" type="ORF">GDO81_017823</name>
</gene>
<organism evidence="2 3">
    <name type="scientific">Engystomops pustulosus</name>
    <name type="common">Tungara frog</name>
    <name type="synonym">Physalaemus pustulosus</name>
    <dbReference type="NCBI Taxonomy" id="76066"/>
    <lineage>
        <taxon>Eukaryota</taxon>
        <taxon>Metazoa</taxon>
        <taxon>Chordata</taxon>
        <taxon>Craniata</taxon>
        <taxon>Vertebrata</taxon>
        <taxon>Euteleostomi</taxon>
        <taxon>Amphibia</taxon>
        <taxon>Batrachia</taxon>
        <taxon>Anura</taxon>
        <taxon>Neobatrachia</taxon>
        <taxon>Hyloidea</taxon>
        <taxon>Leptodactylidae</taxon>
        <taxon>Leiuperinae</taxon>
        <taxon>Engystomops</taxon>
    </lineage>
</organism>
<dbReference type="SMART" id="SM00248">
    <property type="entry name" value="ANK"/>
    <property type="match status" value="2"/>
</dbReference>
<name>A0AAV7A3F7_ENGPU</name>
<dbReference type="Gene3D" id="1.20.1270.10">
    <property type="match status" value="1"/>
</dbReference>
<dbReference type="SUPFAM" id="SSF100934">
    <property type="entry name" value="Heat shock protein 70kD (HSP70), C-terminal subdomain"/>
    <property type="match status" value="1"/>
</dbReference>
<protein>
    <recommendedName>
        <fullName evidence="4">Ankyrin repeat domain-containing protein 45</fullName>
    </recommendedName>
</protein>
<dbReference type="InterPro" id="IPR036770">
    <property type="entry name" value="Ankyrin_rpt-contain_sf"/>
</dbReference>
<proteinExistence type="predicted"/>
<dbReference type="InterPro" id="IPR002110">
    <property type="entry name" value="Ankyrin_rpt"/>
</dbReference>
<dbReference type="Pfam" id="PF12796">
    <property type="entry name" value="Ank_2"/>
    <property type="match status" value="1"/>
</dbReference>
<feature type="repeat" description="ANK" evidence="1">
    <location>
        <begin position="83"/>
        <end position="115"/>
    </location>
</feature>
<evidence type="ECO:0000313" key="2">
    <source>
        <dbReference type="EMBL" id="KAG8555817.1"/>
    </source>
</evidence>
<dbReference type="SUPFAM" id="SSF48403">
    <property type="entry name" value="Ankyrin repeat"/>
    <property type="match status" value="1"/>
</dbReference>
<keyword evidence="1" id="KW-0040">ANK repeat</keyword>
<dbReference type="PROSITE" id="PS50297">
    <property type="entry name" value="ANK_REP_REGION"/>
    <property type="match status" value="2"/>
</dbReference>
<dbReference type="Gene3D" id="1.25.40.20">
    <property type="entry name" value="Ankyrin repeat-containing domain"/>
    <property type="match status" value="1"/>
</dbReference>
<dbReference type="PANTHER" id="PTHR22677:SF4">
    <property type="entry name" value="USHER SYNDROME TYPE-1G PROTEIN-LIKE PROTEIN"/>
    <property type="match status" value="1"/>
</dbReference>
<evidence type="ECO:0000313" key="3">
    <source>
        <dbReference type="Proteomes" id="UP000824782"/>
    </source>
</evidence>
<dbReference type="AlphaFoldDB" id="A0AAV7A3F7"/>
<comment type="caution">
    <text evidence="2">The sequence shown here is derived from an EMBL/GenBank/DDBJ whole genome shotgun (WGS) entry which is preliminary data.</text>
</comment>
<dbReference type="EMBL" id="WNYA01000009">
    <property type="protein sequence ID" value="KAG8555817.1"/>
    <property type="molecule type" value="Genomic_DNA"/>
</dbReference>
<dbReference type="InterPro" id="IPR039323">
    <property type="entry name" value="ANKRD_45/46/60"/>
</dbReference>
<dbReference type="PANTHER" id="PTHR22677">
    <property type="entry name" value="ANKYRIN REPEAT DOMAIN-CONTAINING PROTEIN 60"/>
    <property type="match status" value="1"/>
</dbReference>
<keyword evidence="3" id="KW-1185">Reference proteome</keyword>